<reference evidence="4 5" key="1">
    <citation type="journal article" date="2020" name="BMC Genomics">
        <title>Intraspecific diversification of the crop wild relative Brassica cretica Lam. using demographic model selection.</title>
        <authorList>
            <person name="Kioukis A."/>
            <person name="Michalopoulou V.A."/>
            <person name="Briers L."/>
            <person name="Pirintsos S."/>
            <person name="Studholme D.J."/>
            <person name="Pavlidis P."/>
            <person name="Sarris P.F."/>
        </authorList>
    </citation>
    <scope>NUCLEOTIDE SEQUENCE [LARGE SCALE GENOMIC DNA]</scope>
    <source>
        <strain evidence="5">cv. PFS-1207/04</strain>
    </source>
</reference>
<feature type="coiled-coil region" evidence="2">
    <location>
        <begin position="2"/>
        <end position="32"/>
    </location>
</feature>
<evidence type="ECO:0000256" key="1">
    <source>
        <dbReference type="PROSITE-ProRule" id="PRU00047"/>
    </source>
</evidence>
<keyword evidence="1" id="KW-0862">Zinc</keyword>
<organism evidence="4 5">
    <name type="scientific">Brassica cretica</name>
    <name type="common">Mustard</name>
    <dbReference type="NCBI Taxonomy" id="69181"/>
    <lineage>
        <taxon>Eukaryota</taxon>
        <taxon>Viridiplantae</taxon>
        <taxon>Streptophyta</taxon>
        <taxon>Embryophyta</taxon>
        <taxon>Tracheophyta</taxon>
        <taxon>Spermatophyta</taxon>
        <taxon>Magnoliopsida</taxon>
        <taxon>eudicotyledons</taxon>
        <taxon>Gunneridae</taxon>
        <taxon>Pentapetalae</taxon>
        <taxon>rosids</taxon>
        <taxon>malvids</taxon>
        <taxon>Brassicales</taxon>
        <taxon>Brassicaceae</taxon>
        <taxon>Brassiceae</taxon>
        <taxon>Brassica</taxon>
    </lineage>
</organism>
<dbReference type="Proteomes" id="UP000266723">
    <property type="component" value="Unassembled WGS sequence"/>
</dbReference>
<keyword evidence="1" id="KW-0863">Zinc-finger</keyword>
<dbReference type="EMBL" id="QGKV02000759">
    <property type="protein sequence ID" value="KAF3564714.1"/>
    <property type="molecule type" value="Genomic_DNA"/>
</dbReference>
<evidence type="ECO:0000313" key="4">
    <source>
        <dbReference type="EMBL" id="KAF3564714.1"/>
    </source>
</evidence>
<dbReference type="InterPro" id="IPR001878">
    <property type="entry name" value="Znf_CCHC"/>
</dbReference>
<dbReference type="PROSITE" id="PS50158">
    <property type="entry name" value="ZF_CCHC"/>
    <property type="match status" value="1"/>
</dbReference>
<keyword evidence="5" id="KW-1185">Reference proteome</keyword>
<sequence>MLKEVSEEFAAMKEKNESLKQEVSKLREVQQKGLSQFMQGSTSKSGAKEVRQQVLRDVQQGVRQEVLQRVAVSNKPKGVHQCNNMKVRHEFLKHGCATSTRKETDWCISNCVRPSKKQHRMCCWFCGKVGHKKVECFAREKSRNMAKMAETSEEGCNTVKSDLEVDQEASNLEPEHEVVCDTKGKEIEVRQEVMRDDLQEGDSEITPRQYKRVQRALGVDGEGLMVKKTTHEGSQVLNRSWSKDVRPEVVADVVAEADVVLSGEDHVESSAEAVVEVLDGRENPSVSWVRVLTLDDTIVVSSCTSNSYT</sequence>
<name>A0ABQ7CZ60_BRACR</name>
<keyword evidence="2" id="KW-0175">Coiled coil</keyword>
<proteinExistence type="predicted"/>
<evidence type="ECO:0000256" key="2">
    <source>
        <dbReference type="SAM" id="Coils"/>
    </source>
</evidence>
<accession>A0ABQ7CZ60</accession>
<gene>
    <name evidence="4" type="ORF">DY000_02016971</name>
</gene>
<keyword evidence="1" id="KW-0479">Metal-binding</keyword>
<evidence type="ECO:0000259" key="3">
    <source>
        <dbReference type="PROSITE" id="PS50158"/>
    </source>
</evidence>
<feature type="domain" description="CCHC-type" evidence="3">
    <location>
        <begin position="123"/>
        <end position="136"/>
    </location>
</feature>
<comment type="caution">
    <text evidence="4">The sequence shown here is derived from an EMBL/GenBank/DDBJ whole genome shotgun (WGS) entry which is preliminary data.</text>
</comment>
<protein>
    <recommendedName>
        <fullName evidence="3">CCHC-type domain-containing protein</fullName>
    </recommendedName>
</protein>
<evidence type="ECO:0000313" key="5">
    <source>
        <dbReference type="Proteomes" id="UP000266723"/>
    </source>
</evidence>